<dbReference type="SUPFAM" id="SSF56801">
    <property type="entry name" value="Acetyl-CoA synthetase-like"/>
    <property type="match status" value="1"/>
</dbReference>
<accession>A0ABV8VMZ4</accession>
<comment type="caution">
    <text evidence="5">The sequence shown here is derived from an EMBL/GenBank/DDBJ whole genome shotgun (WGS) entry which is preliminary data.</text>
</comment>
<comment type="similarity">
    <text evidence="1">Belongs to the ATP-dependent AMP-binding enzyme family.</text>
</comment>
<dbReference type="InterPro" id="IPR042099">
    <property type="entry name" value="ANL_N_sf"/>
</dbReference>
<evidence type="ECO:0000313" key="6">
    <source>
        <dbReference type="Proteomes" id="UP001595844"/>
    </source>
</evidence>
<dbReference type="EMBL" id="JBHSDL010000025">
    <property type="protein sequence ID" value="MFC4376165.1"/>
    <property type="molecule type" value="Genomic_DNA"/>
</dbReference>
<dbReference type="InterPro" id="IPR025110">
    <property type="entry name" value="AMP-bd_C"/>
</dbReference>
<evidence type="ECO:0000259" key="3">
    <source>
        <dbReference type="Pfam" id="PF00501"/>
    </source>
</evidence>
<dbReference type="RefSeq" id="WP_378564417.1">
    <property type="nucleotide sequence ID" value="NZ_JBHSDL010000025.1"/>
</dbReference>
<dbReference type="PANTHER" id="PTHR43201">
    <property type="entry name" value="ACYL-COA SYNTHETASE"/>
    <property type="match status" value="1"/>
</dbReference>
<evidence type="ECO:0000256" key="1">
    <source>
        <dbReference type="ARBA" id="ARBA00006432"/>
    </source>
</evidence>
<reference evidence="6" key="1">
    <citation type="journal article" date="2019" name="Int. J. Syst. Evol. Microbiol.">
        <title>The Global Catalogue of Microorganisms (GCM) 10K type strain sequencing project: providing services to taxonomists for standard genome sequencing and annotation.</title>
        <authorList>
            <consortium name="The Broad Institute Genomics Platform"/>
            <consortium name="The Broad Institute Genome Sequencing Center for Infectious Disease"/>
            <person name="Wu L."/>
            <person name="Ma J."/>
        </authorList>
    </citation>
    <scope>NUCLEOTIDE SEQUENCE [LARGE SCALE GENOMIC DNA]</scope>
    <source>
        <strain evidence="6">IBRC-M 10490</strain>
    </source>
</reference>
<evidence type="ECO:0000259" key="4">
    <source>
        <dbReference type="Pfam" id="PF13193"/>
    </source>
</evidence>
<dbReference type="Gene3D" id="3.30.300.30">
    <property type="match status" value="1"/>
</dbReference>
<feature type="domain" description="AMP-dependent synthetase/ligase" evidence="3">
    <location>
        <begin position="49"/>
        <end position="369"/>
    </location>
</feature>
<dbReference type="Proteomes" id="UP001595844">
    <property type="component" value="Unassembled WGS sequence"/>
</dbReference>
<evidence type="ECO:0000256" key="2">
    <source>
        <dbReference type="ARBA" id="ARBA00022598"/>
    </source>
</evidence>
<sequence length="512" mass="55890">MRTIPDELAQRYRAQGWWTNDTIGDLLTQGLNAAPDTPFRVHSEFRPWHGTFGEVELIARRLASGLRRRGVGPGDVVAFQLPNWMEAAATFWASAFLGATVVPIVHFYGRREVGFILEVTRPRVFIGVERFASTTFPDDACRDVPIVGVVGRDFDDLLDAEPMPGLLAADPTGPALIAFTSGTTSKPKGVIHSHQTLGHETRQLAELFPPDRGHQLTGSPIGHFIGMLNAFLIPVLDGLPVNLVDVWDPGRVLGLLRRHDLTMGGGATYFVTSLLDHPDFTAAHLPHLRYAGLGGSSVPAAVTTRLARLGITVFRSYGSTEHPSITCSRYTAPEDKRLFTDGEVTSGVETKLAEDGEILSRGPDLCIGYTDPELTATTFDRDGWYHTGDIGVLDEDGYLTITDRKSDIIIRGGENISALEVEEVLLSMPGVAEAAVVAVPDPRYGERAAAVLRLLPEHPMPTMGQLRDHFAQAGAAKQKWPEELHRVDDFPRTASGKVQKYRVRGDIAARAI</sequence>
<evidence type="ECO:0000313" key="5">
    <source>
        <dbReference type="EMBL" id="MFC4376165.1"/>
    </source>
</evidence>
<dbReference type="InterPro" id="IPR020845">
    <property type="entry name" value="AMP-binding_CS"/>
</dbReference>
<keyword evidence="6" id="KW-1185">Reference proteome</keyword>
<gene>
    <name evidence="5" type="ORF">ACFO5K_18880</name>
</gene>
<dbReference type="PANTHER" id="PTHR43201:SF5">
    <property type="entry name" value="MEDIUM-CHAIN ACYL-COA LIGASE ACSF2, MITOCHONDRIAL"/>
    <property type="match status" value="1"/>
</dbReference>
<name>A0ABV8VMZ4_9NOCA</name>
<dbReference type="Gene3D" id="3.40.50.12780">
    <property type="entry name" value="N-terminal domain of ligase-like"/>
    <property type="match status" value="1"/>
</dbReference>
<dbReference type="InterPro" id="IPR000873">
    <property type="entry name" value="AMP-dep_synth/lig_dom"/>
</dbReference>
<organism evidence="5 6">
    <name type="scientific">Nocardia halotolerans</name>
    <dbReference type="NCBI Taxonomy" id="1755878"/>
    <lineage>
        <taxon>Bacteria</taxon>
        <taxon>Bacillati</taxon>
        <taxon>Actinomycetota</taxon>
        <taxon>Actinomycetes</taxon>
        <taxon>Mycobacteriales</taxon>
        <taxon>Nocardiaceae</taxon>
        <taxon>Nocardia</taxon>
    </lineage>
</organism>
<keyword evidence="2" id="KW-0436">Ligase</keyword>
<proteinExistence type="inferred from homology"/>
<dbReference type="InterPro" id="IPR045851">
    <property type="entry name" value="AMP-bd_C_sf"/>
</dbReference>
<protein>
    <submittedName>
        <fullName evidence="5">AMP-binding protein</fullName>
    </submittedName>
</protein>
<feature type="domain" description="AMP-binding enzyme C-terminal" evidence="4">
    <location>
        <begin position="420"/>
        <end position="497"/>
    </location>
</feature>
<dbReference type="Pfam" id="PF00501">
    <property type="entry name" value="AMP-binding"/>
    <property type="match status" value="1"/>
</dbReference>
<dbReference type="Pfam" id="PF13193">
    <property type="entry name" value="AMP-binding_C"/>
    <property type="match status" value="1"/>
</dbReference>
<dbReference type="PROSITE" id="PS00455">
    <property type="entry name" value="AMP_BINDING"/>
    <property type="match status" value="1"/>
</dbReference>